<name>A0ABW4PFB8_9ACTN</name>
<protein>
    <recommendedName>
        <fullName evidence="3">UTRA domain-containing protein</fullName>
    </recommendedName>
</protein>
<reference evidence="2" key="1">
    <citation type="journal article" date="2019" name="Int. J. Syst. Evol. Microbiol.">
        <title>The Global Catalogue of Microorganisms (GCM) 10K type strain sequencing project: providing services to taxonomists for standard genome sequencing and annotation.</title>
        <authorList>
            <consortium name="The Broad Institute Genomics Platform"/>
            <consortium name="The Broad Institute Genome Sequencing Center for Infectious Disease"/>
            <person name="Wu L."/>
            <person name="Ma J."/>
        </authorList>
    </citation>
    <scope>NUCLEOTIDE SEQUENCE [LARGE SCALE GENOMIC DNA]</scope>
    <source>
        <strain evidence="2">CGMCC 4.7455</strain>
    </source>
</reference>
<accession>A0ABW4PFB8</accession>
<dbReference type="Proteomes" id="UP001597365">
    <property type="component" value="Unassembled WGS sequence"/>
</dbReference>
<gene>
    <name evidence="1" type="ORF">ACFSJS_03545</name>
</gene>
<evidence type="ECO:0000313" key="1">
    <source>
        <dbReference type="EMBL" id="MFD1828740.1"/>
    </source>
</evidence>
<dbReference type="EMBL" id="JBHUFU010000001">
    <property type="protein sequence ID" value="MFD1828740.1"/>
    <property type="molecule type" value="Genomic_DNA"/>
</dbReference>
<organism evidence="1 2">
    <name type="scientific">Streptomyces desertarenae</name>
    <dbReference type="NCBI Taxonomy" id="2666184"/>
    <lineage>
        <taxon>Bacteria</taxon>
        <taxon>Bacillati</taxon>
        <taxon>Actinomycetota</taxon>
        <taxon>Actinomycetes</taxon>
        <taxon>Kitasatosporales</taxon>
        <taxon>Streptomycetaceae</taxon>
        <taxon>Streptomyces</taxon>
    </lineage>
</organism>
<comment type="caution">
    <text evidence="1">The sequence shown here is derived from an EMBL/GenBank/DDBJ whole genome shotgun (WGS) entry which is preliminary data.</text>
</comment>
<sequence length="214" mass="23762">MLLGAPAPPGEGRCLVGSASSWAHRTFGDVANQLVDVIPACLLRAHRRARNGHEGVHTQTLEAYGHGLYAVQYEELAAGLGAVEKATPVRLQGRTVMIVAGHVIYPIRYAKRDVPVTAARLRRATGFRAELIRRHGPEPMQQALDLGLDELEEPETHPDLGLLPEDTRLVLVAYACSMEQGVMRIEWGSAELRREDRYLIWHHHEPLPVEGRPQ</sequence>
<evidence type="ECO:0008006" key="3">
    <source>
        <dbReference type="Google" id="ProtNLM"/>
    </source>
</evidence>
<dbReference type="RefSeq" id="WP_380896514.1">
    <property type="nucleotide sequence ID" value="NZ_JBHUFU010000001.1"/>
</dbReference>
<evidence type="ECO:0000313" key="2">
    <source>
        <dbReference type="Proteomes" id="UP001597365"/>
    </source>
</evidence>
<proteinExistence type="predicted"/>
<keyword evidence="2" id="KW-1185">Reference proteome</keyword>